<gene>
    <name evidence="2" type="ORF">OB955_00125</name>
</gene>
<evidence type="ECO:0000313" key="2">
    <source>
        <dbReference type="EMBL" id="MCU4971144.1"/>
    </source>
</evidence>
<comment type="caution">
    <text evidence="2">The sequence shown here is derived from an EMBL/GenBank/DDBJ whole genome shotgun (WGS) entry which is preliminary data.</text>
</comment>
<dbReference type="EMBL" id="JAOPKB010000001">
    <property type="protein sequence ID" value="MCU4971144.1"/>
    <property type="molecule type" value="Genomic_DNA"/>
</dbReference>
<feature type="transmembrane region" description="Helical" evidence="1">
    <location>
        <begin position="6"/>
        <end position="35"/>
    </location>
</feature>
<organism evidence="2 3">
    <name type="scientific">Natronoglomus mannanivorans</name>
    <dbReference type="NCBI Taxonomy" id="2979990"/>
    <lineage>
        <taxon>Archaea</taxon>
        <taxon>Methanobacteriati</taxon>
        <taxon>Methanobacteriota</taxon>
        <taxon>Stenosarchaea group</taxon>
        <taxon>Halobacteria</taxon>
        <taxon>Halobacteriales</taxon>
        <taxon>Natrialbaceae</taxon>
        <taxon>Natronoglomus</taxon>
    </lineage>
</organism>
<dbReference type="RefSeq" id="WP_338006647.1">
    <property type="nucleotide sequence ID" value="NZ_JAOPKB010000001.1"/>
</dbReference>
<dbReference type="Proteomes" id="UP001320972">
    <property type="component" value="Unassembled WGS sequence"/>
</dbReference>
<reference evidence="2 3" key="1">
    <citation type="submission" date="2022-09" db="EMBL/GenBank/DDBJ databases">
        <title>Enrichment on poylsaccharides allowed isolation of novel metabolic and taxonomic groups of Haloarchaea.</title>
        <authorList>
            <person name="Sorokin D.Y."/>
            <person name="Elcheninov A.G."/>
            <person name="Khizhniak T.V."/>
            <person name="Kolganova T.V."/>
            <person name="Kublanov I.V."/>
        </authorList>
    </citation>
    <scope>NUCLEOTIDE SEQUENCE [LARGE SCALE GENOMIC DNA]</scope>
    <source>
        <strain evidence="2 3">AArc-m2/3/4</strain>
    </source>
</reference>
<sequence length="270" mass="30667">MAISPWLASLLAILPELVAGLTLLVASLSAVFGYLNYRSQDYTSIDARQVELSKALDGNTITYAYSHNREVLKNRDRFIDSLAMHVRTPRIFDRSLLSERETEEFKEKYLLKCRNSRYTRIQVEFDADTHRFPDLYDLCIFSGFIPSQHTSDFTSIVPDGKNSNISVINRIGPQHFEIEVVSERPTDVQSSLDSVYGAVTTAIVRRGLLEQGELHLMIKQSLESDLEEMIEKFENADPDEVALVKGPAIPEGVLDEFRDRRSLFFSKAPV</sequence>
<evidence type="ECO:0000256" key="1">
    <source>
        <dbReference type="SAM" id="Phobius"/>
    </source>
</evidence>
<accession>A0ABT2Q888</accession>
<evidence type="ECO:0000313" key="3">
    <source>
        <dbReference type="Proteomes" id="UP001320972"/>
    </source>
</evidence>
<keyword evidence="3" id="KW-1185">Reference proteome</keyword>
<keyword evidence="1" id="KW-0472">Membrane</keyword>
<name>A0ABT2Q888_9EURY</name>
<keyword evidence="1" id="KW-0812">Transmembrane</keyword>
<protein>
    <submittedName>
        <fullName evidence="2">Uncharacterized protein</fullName>
    </submittedName>
</protein>
<proteinExistence type="predicted"/>
<keyword evidence="1" id="KW-1133">Transmembrane helix</keyword>